<protein>
    <recommendedName>
        <fullName evidence="5">N-acetyltransferase domain-containing protein</fullName>
    </recommendedName>
</protein>
<evidence type="ECO:0000256" key="1">
    <source>
        <dbReference type="ARBA" id="ARBA00009213"/>
    </source>
</evidence>
<dbReference type="PROSITE" id="PS51186">
    <property type="entry name" value="GNAT"/>
    <property type="match status" value="1"/>
</dbReference>
<comment type="subunit">
    <text evidence="4">Homohexamer; trimer of dimers.</text>
</comment>
<evidence type="ECO:0000256" key="2">
    <source>
        <dbReference type="ARBA" id="ARBA00022679"/>
    </source>
</evidence>
<dbReference type="InterPro" id="IPR025559">
    <property type="entry name" value="Eis_dom"/>
</dbReference>
<name>A0A1Q9LN38_9PSEU</name>
<dbReference type="InterPro" id="IPR036527">
    <property type="entry name" value="SCP2_sterol-bd_dom_sf"/>
</dbReference>
<dbReference type="InterPro" id="IPR041380">
    <property type="entry name" value="Acetyltransf_17"/>
</dbReference>
<dbReference type="SUPFAM" id="SSF55718">
    <property type="entry name" value="SCP-like"/>
    <property type="match status" value="1"/>
</dbReference>
<dbReference type="AlphaFoldDB" id="A0A1Q9LN38"/>
<keyword evidence="3 4" id="KW-0012">Acyltransferase</keyword>
<keyword evidence="7" id="KW-1185">Reference proteome</keyword>
<evidence type="ECO:0000313" key="7">
    <source>
        <dbReference type="Proteomes" id="UP000186040"/>
    </source>
</evidence>
<dbReference type="OrthoDB" id="8399956at2"/>
<feature type="domain" description="N-acetyltransferase" evidence="5">
    <location>
        <begin position="4"/>
        <end position="146"/>
    </location>
</feature>
<dbReference type="GO" id="GO:0030649">
    <property type="term" value="P:aminoglycoside antibiotic catabolic process"/>
    <property type="evidence" value="ECO:0007669"/>
    <property type="project" value="TreeGrafter"/>
</dbReference>
<comment type="caution">
    <text evidence="6">The sequence shown here is derived from an EMBL/GenBank/DDBJ whole genome shotgun (WGS) entry which is preliminary data.</text>
</comment>
<feature type="binding site" evidence="4">
    <location>
        <begin position="91"/>
        <end position="96"/>
    </location>
    <ligand>
        <name>acetyl-CoA</name>
        <dbReference type="ChEBI" id="CHEBI:57288"/>
    </ligand>
</feature>
<dbReference type="GO" id="GO:0034069">
    <property type="term" value="F:aminoglycoside N-acetyltransferase activity"/>
    <property type="evidence" value="ECO:0007669"/>
    <property type="project" value="TreeGrafter"/>
</dbReference>
<dbReference type="InterPro" id="IPR051554">
    <property type="entry name" value="Acetyltransferase_Eis"/>
</dbReference>
<dbReference type="Pfam" id="PF13527">
    <property type="entry name" value="Acetyltransf_9"/>
    <property type="match status" value="1"/>
</dbReference>
<feature type="active site" description="Proton donor" evidence="4">
    <location>
        <position position="124"/>
    </location>
</feature>
<dbReference type="Proteomes" id="UP000186040">
    <property type="component" value="Unassembled WGS sequence"/>
</dbReference>
<comment type="similarity">
    <text evidence="1 4">Belongs to the acetyltransferase Eis family.</text>
</comment>
<dbReference type="SUPFAM" id="SSF55729">
    <property type="entry name" value="Acyl-CoA N-acyltransferases (Nat)"/>
    <property type="match status" value="1"/>
</dbReference>
<dbReference type="Pfam" id="PF13530">
    <property type="entry name" value="SCP2_2"/>
    <property type="match status" value="1"/>
</dbReference>
<evidence type="ECO:0000259" key="5">
    <source>
        <dbReference type="PROSITE" id="PS51186"/>
    </source>
</evidence>
<keyword evidence="2 4" id="KW-0808">Transferase</keyword>
<proteinExistence type="inferred from homology"/>
<dbReference type="InterPro" id="IPR000182">
    <property type="entry name" value="GNAT_dom"/>
</dbReference>
<dbReference type="STRING" id="1193682.BJP25_14105"/>
<dbReference type="Gene3D" id="3.40.630.30">
    <property type="match status" value="2"/>
</dbReference>
<organism evidence="6 7">
    <name type="scientific">Actinokineospora bangkokensis</name>
    <dbReference type="NCBI Taxonomy" id="1193682"/>
    <lineage>
        <taxon>Bacteria</taxon>
        <taxon>Bacillati</taxon>
        <taxon>Actinomycetota</taxon>
        <taxon>Actinomycetes</taxon>
        <taxon>Pseudonocardiales</taxon>
        <taxon>Pseudonocardiaceae</taxon>
        <taxon>Actinokineospora</taxon>
    </lineage>
</organism>
<evidence type="ECO:0000313" key="6">
    <source>
        <dbReference type="EMBL" id="OLR93440.1"/>
    </source>
</evidence>
<dbReference type="InterPro" id="IPR016181">
    <property type="entry name" value="Acyl_CoA_acyltransferase"/>
</dbReference>
<dbReference type="NCBIfam" id="NF002367">
    <property type="entry name" value="PRK01346.1-4"/>
    <property type="match status" value="1"/>
</dbReference>
<dbReference type="EMBL" id="MKQR01000009">
    <property type="protein sequence ID" value="OLR93440.1"/>
    <property type="molecule type" value="Genomic_DNA"/>
</dbReference>
<dbReference type="PANTHER" id="PTHR37817">
    <property type="entry name" value="N-ACETYLTRANSFERASE EIS"/>
    <property type="match status" value="1"/>
</dbReference>
<feature type="active site" description="Proton acceptor; via carboxylate" evidence="4">
    <location>
        <position position="397"/>
    </location>
</feature>
<sequence>MSDLEIRPLREDEQRPAQTLFMRSLHRPPVSDAQWEWLGDSFEPGRTWGAFAGDVLAGTALSWGSRLRVPGGQERGVALVTRVGVRADHRRRGALTALMRAQLADVAARGEVFAALRATEPVIYGRFGYGVGVLAQRAVVVRDKAVFHPGLPVAGEVRLVGTEGVVDLLSALYDRVARDRVGSVARPRALWNTSIGWSTGTDTHQQVAVHTGPDGDDGFAVFSTARSGDKTVATVTDLKGATPEAVNALWRFLVSIDLLDEVDVLSRPLDEQVRAMFTDPRAVREVTQSNDLSLRLVDVPAALAARSWAGEAVLRVADPFLPENSGTYRVSPSGMSTVEEVADVELGVDVLAQLYLGAVRPSALADVGRLRLSGVDAAARVDAAFAVDRPAWAGTFF</sequence>
<feature type="binding site" evidence="4">
    <location>
        <begin position="83"/>
        <end position="85"/>
    </location>
    <ligand>
        <name>acetyl-CoA</name>
        <dbReference type="ChEBI" id="CHEBI:57288"/>
    </ligand>
</feature>
<dbReference type="PANTHER" id="PTHR37817:SF1">
    <property type="entry name" value="N-ACETYLTRANSFERASE EIS"/>
    <property type="match status" value="1"/>
</dbReference>
<reference evidence="6 7" key="1">
    <citation type="submission" date="2016-10" db="EMBL/GenBank/DDBJ databases">
        <title>The Draft Genome Sequence of Actinokineospora bangkokensis 44EHWT reveals the biosynthetic pathway of antifungal compounds Thailandins with unusual extender unit butylmalonyl-CoA.</title>
        <authorList>
            <person name="Greule A."/>
            <person name="Intra B."/>
            <person name="Flemming S."/>
            <person name="Rommel M.G."/>
            <person name="Panbangred W."/>
            <person name="Bechthold A."/>
        </authorList>
    </citation>
    <scope>NUCLEOTIDE SEQUENCE [LARGE SCALE GENOMIC DNA]</scope>
    <source>
        <strain evidence="6 7">44EHW</strain>
    </source>
</reference>
<accession>A0A1Q9LN38</accession>
<dbReference type="RefSeq" id="WP_075974334.1">
    <property type="nucleotide sequence ID" value="NZ_MKQR01000009.1"/>
</dbReference>
<gene>
    <name evidence="6" type="ORF">BJP25_14105</name>
</gene>
<evidence type="ECO:0000256" key="3">
    <source>
        <dbReference type="ARBA" id="ARBA00023315"/>
    </source>
</evidence>
<dbReference type="HAMAP" id="MF_01812">
    <property type="entry name" value="Eis"/>
    <property type="match status" value="1"/>
</dbReference>
<dbReference type="CDD" id="cd04301">
    <property type="entry name" value="NAT_SF"/>
    <property type="match status" value="1"/>
</dbReference>
<feature type="binding site" evidence="4">
    <location>
        <begin position="119"/>
        <end position="120"/>
    </location>
    <ligand>
        <name>acetyl-CoA</name>
        <dbReference type="ChEBI" id="CHEBI:57288"/>
    </ligand>
</feature>
<dbReference type="Gene3D" id="3.30.1050.10">
    <property type="entry name" value="SCP2 sterol-binding domain"/>
    <property type="match status" value="1"/>
</dbReference>
<dbReference type="InterPro" id="IPR022902">
    <property type="entry name" value="NAcTrfase_Eis"/>
</dbReference>
<evidence type="ECO:0000256" key="4">
    <source>
        <dbReference type="HAMAP-Rule" id="MF_01812"/>
    </source>
</evidence>
<dbReference type="Pfam" id="PF17668">
    <property type="entry name" value="Acetyltransf_17"/>
    <property type="match status" value="1"/>
</dbReference>